<evidence type="ECO:0000259" key="1">
    <source>
        <dbReference type="Pfam" id="PF03364"/>
    </source>
</evidence>
<keyword evidence="4" id="KW-1185">Reference proteome</keyword>
<dbReference type="Proteomes" id="UP001185922">
    <property type="component" value="Unassembled WGS sequence"/>
</dbReference>
<dbReference type="Pfam" id="PF03364">
    <property type="entry name" value="Polyketide_cyc"/>
    <property type="match status" value="1"/>
</dbReference>
<evidence type="ECO:0000313" key="5">
    <source>
        <dbReference type="Proteomes" id="UP001185922"/>
    </source>
</evidence>
<name>A0AAE4U9G5_9ACTN</name>
<evidence type="ECO:0000313" key="4">
    <source>
        <dbReference type="Proteomes" id="UP001185779"/>
    </source>
</evidence>
<dbReference type="Proteomes" id="UP001185779">
    <property type="component" value="Unassembled WGS sequence"/>
</dbReference>
<protein>
    <submittedName>
        <fullName evidence="3">SRPBCC family protein</fullName>
    </submittedName>
</protein>
<feature type="domain" description="Coenzyme Q-binding protein COQ10 START" evidence="1">
    <location>
        <begin position="16"/>
        <end position="64"/>
    </location>
</feature>
<dbReference type="SUPFAM" id="SSF55961">
    <property type="entry name" value="Bet v1-like"/>
    <property type="match status" value="1"/>
</dbReference>
<dbReference type="RefSeq" id="WP_006435930.1">
    <property type="nucleotide sequence ID" value="NZ_CP091855.1"/>
</dbReference>
<gene>
    <name evidence="2" type="ORF">R3P94_14280</name>
    <name evidence="3" type="ORF">R3Q15_16415</name>
</gene>
<evidence type="ECO:0000313" key="3">
    <source>
        <dbReference type="EMBL" id="MDV6313456.1"/>
    </source>
</evidence>
<dbReference type="EMBL" id="JAWLKI010000015">
    <property type="protein sequence ID" value="MDV6308462.1"/>
    <property type="molecule type" value="Genomic_DNA"/>
</dbReference>
<dbReference type="EMBL" id="JAWLKH010000019">
    <property type="protein sequence ID" value="MDV6313456.1"/>
    <property type="molecule type" value="Genomic_DNA"/>
</dbReference>
<comment type="caution">
    <text evidence="3">The sequence shown here is derived from an EMBL/GenBank/DDBJ whole genome shotgun (WGS) entry which is preliminary data.</text>
</comment>
<dbReference type="InterPro" id="IPR023393">
    <property type="entry name" value="START-like_dom_sf"/>
</dbReference>
<reference evidence="3 4" key="1">
    <citation type="submission" date="2023-10" db="EMBL/GenBank/DDBJ databases">
        <title>Development of a sustainable strategy for remediation of hydrocarbon-contaminated territories based on the waste exchange concept.</title>
        <authorList>
            <person name="Krivoruchko A."/>
        </authorList>
    </citation>
    <scope>NUCLEOTIDE SEQUENCE</scope>
    <source>
        <strain evidence="2 4">IEGM 1266</strain>
        <strain evidence="3">IEGM 1279</strain>
    </source>
</reference>
<dbReference type="GeneID" id="77173890"/>
<organism evidence="3 5">
    <name type="scientific">Gordonia amicalis</name>
    <dbReference type="NCBI Taxonomy" id="89053"/>
    <lineage>
        <taxon>Bacteria</taxon>
        <taxon>Bacillati</taxon>
        <taxon>Actinomycetota</taxon>
        <taxon>Actinomycetes</taxon>
        <taxon>Mycobacteriales</taxon>
        <taxon>Gordoniaceae</taxon>
        <taxon>Gordonia</taxon>
    </lineage>
</organism>
<proteinExistence type="predicted"/>
<dbReference type="CDD" id="cd07812">
    <property type="entry name" value="SRPBCC"/>
    <property type="match status" value="1"/>
</dbReference>
<accession>A0AAE4U9G5</accession>
<dbReference type="AlphaFoldDB" id="A0AAE4U9G5"/>
<sequence>MTRRLAHQGRTESYADAPPEAVFDIVSDVTRVGEWSHECRGAHWVGAEREAAPGVRFRGILQTYDLLHVAPGFDRIYWFLIKGHRDRRGALAADLDRLAALAAAFSRR</sequence>
<dbReference type="InterPro" id="IPR005031">
    <property type="entry name" value="COQ10_START"/>
</dbReference>
<dbReference type="Gene3D" id="3.30.530.20">
    <property type="match status" value="1"/>
</dbReference>
<evidence type="ECO:0000313" key="2">
    <source>
        <dbReference type="EMBL" id="MDV6308462.1"/>
    </source>
</evidence>